<dbReference type="OrthoDB" id="5979581at2759"/>
<protein>
    <submittedName>
        <fullName evidence="1">Uncharacterized protein</fullName>
    </submittedName>
</protein>
<proteinExistence type="predicted"/>
<organism evidence="1 2">
    <name type="scientific">Ascobolus immersus RN42</name>
    <dbReference type="NCBI Taxonomy" id="1160509"/>
    <lineage>
        <taxon>Eukaryota</taxon>
        <taxon>Fungi</taxon>
        <taxon>Dikarya</taxon>
        <taxon>Ascomycota</taxon>
        <taxon>Pezizomycotina</taxon>
        <taxon>Pezizomycetes</taxon>
        <taxon>Pezizales</taxon>
        <taxon>Ascobolaceae</taxon>
        <taxon>Ascobolus</taxon>
    </lineage>
</organism>
<name>A0A3N4I5C4_ASCIM</name>
<evidence type="ECO:0000313" key="2">
    <source>
        <dbReference type="Proteomes" id="UP000275078"/>
    </source>
</evidence>
<dbReference type="Proteomes" id="UP000275078">
    <property type="component" value="Unassembled WGS sequence"/>
</dbReference>
<gene>
    <name evidence="1" type="ORF">BJ508DRAFT_306773</name>
</gene>
<sequence length="335" mass="37985">MFSKNPYKKQIDCEDPNEYRPGGFSPVIIGDILNGTGNWSYRIDDKVDFDKHWITWAVEAFREEDDTKSIIQNLSIQRADATAQCSERQKEVLRFLMSAKSSNLDPHSSVTLIDIPTDVFEFEGIAGKHLCIVTRPDKISFHNLLGNDGNDCVESVEGRKRAVVQLAKAVAWMHKKRHCSWSWFTYSLVGINAHGVFFTDKEPCPDEEFRTEWLHSLWLPYGRGKHKIRQRGGIPATSPFLPDYLVEKTSMRYDATDEEPNALLGGFSSAFFEGKASFDDENTAFDAPEVMCFTTSLRTNHSHVVNYPGGSSINSRYIAVRLLPKNLKNHGTQQP</sequence>
<dbReference type="EMBL" id="ML119681">
    <property type="protein sequence ID" value="RPA81269.1"/>
    <property type="molecule type" value="Genomic_DNA"/>
</dbReference>
<dbReference type="STRING" id="1160509.A0A3N4I5C4"/>
<reference evidence="1 2" key="1">
    <citation type="journal article" date="2018" name="Nat. Ecol. Evol.">
        <title>Pezizomycetes genomes reveal the molecular basis of ectomycorrhizal truffle lifestyle.</title>
        <authorList>
            <person name="Murat C."/>
            <person name="Payen T."/>
            <person name="Noel B."/>
            <person name="Kuo A."/>
            <person name="Morin E."/>
            <person name="Chen J."/>
            <person name="Kohler A."/>
            <person name="Krizsan K."/>
            <person name="Balestrini R."/>
            <person name="Da Silva C."/>
            <person name="Montanini B."/>
            <person name="Hainaut M."/>
            <person name="Levati E."/>
            <person name="Barry K.W."/>
            <person name="Belfiori B."/>
            <person name="Cichocki N."/>
            <person name="Clum A."/>
            <person name="Dockter R.B."/>
            <person name="Fauchery L."/>
            <person name="Guy J."/>
            <person name="Iotti M."/>
            <person name="Le Tacon F."/>
            <person name="Lindquist E.A."/>
            <person name="Lipzen A."/>
            <person name="Malagnac F."/>
            <person name="Mello A."/>
            <person name="Molinier V."/>
            <person name="Miyauchi S."/>
            <person name="Poulain J."/>
            <person name="Riccioni C."/>
            <person name="Rubini A."/>
            <person name="Sitrit Y."/>
            <person name="Splivallo R."/>
            <person name="Traeger S."/>
            <person name="Wang M."/>
            <person name="Zifcakova L."/>
            <person name="Wipf D."/>
            <person name="Zambonelli A."/>
            <person name="Paolocci F."/>
            <person name="Nowrousian M."/>
            <person name="Ottonello S."/>
            <person name="Baldrian P."/>
            <person name="Spatafora J.W."/>
            <person name="Henrissat B."/>
            <person name="Nagy L.G."/>
            <person name="Aury J.M."/>
            <person name="Wincker P."/>
            <person name="Grigoriev I.V."/>
            <person name="Bonfante P."/>
            <person name="Martin F.M."/>
        </authorList>
    </citation>
    <scope>NUCLEOTIDE SEQUENCE [LARGE SCALE GENOMIC DNA]</scope>
    <source>
        <strain evidence="1 2">RN42</strain>
    </source>
</reference>
<dbReference type="AlphaFoldDB" id="A0A3N4I5C4"/>
<accession>A0A3N4I5C4</accession>
<dbReference type="Gene3D" id="3.30.200.20">
    <property type="entry name" value="Phosphorylase Kinase, domain 1"/>
    <property type="match status" value="1"/>
</dbReference>
<keyword evidence="2" id="KW-1185">Reference proteome</keyword>
<evidence type="ECO:0000313" key="1">
    <source>
        <dbReference type="EMBL" id="RPA81269.1"/>
    </source>
</evidence>